<dbReference type="PANTHER" id="PTHR37371">
    <property type="entry name" value="OS08G0180400 PROTEIN"/>
    <property type="match status" value="1"/>
</dbReference>
<organism evidence="2 3">
    <name type="scientific">Trapa incisa</name>
    <dbReference type="NCBI Taxonomy" id="236973"/>
    <lineage>
        <taxon>Eukaryota</taxon>
        <taxon>Viridiplantae</taxon>
        <taxon>Streptophyta</taxon>
        <taxon>Embryophyta</taxon>
        <taxon>Tracheophyta</taxon>
        <taxon>Spermatophyta</taxon>
        <taxon>Magnoliopsida</taxon>
        <taxon>eudicotyledons</taxon>
        <taxon>Gunneridae</taxon>
        <taxon>Pentapetalae</taxon>
        <taxon>rosids</taxon>
        <taxon>malvids</taxon>
        <taxon>Myrtales</taxon>
        <taxon>Lythraceae</taxon>
        <taxon>Trapa</taxon>
    </lineage>
</organism>
<keyword evidence="3" id="KW-1185">Reference proteome</keyword>
<evidence type="ECO:0000313" key="2">
    <source>
        <dbReference type="EMBL" id="KAK4744674.1"/>
    </source>
</evidence>
<reference evidence="2 3" key="1">
    <citation type="journal article" date="2023" name="Hortic Res">
        <title>Pangenome of water caltrop reveals structural variations and asymmetric subgenome divergence after allopolyploidization.</title>
        <authorList>
            <person name="Zhang X."/>
            <person name="Chen Y."/>
            <person name="Wang L."/>
            <person name="Yuan Y."/>
            <person name="Fang M."/>
            <person name="Shi L."/>
            <person name="Lu R."/>
            <person name="Comes H.P."/>
            <person name="Ma Y."/>
            <person name="Chen Y."/>
            <person name="Huang G."/>
            <person name="Zhou Y."/>
            <person name="Zheng Z."/>
            <person name="Qiu Y."/>
        </authorList>
    </citation>
    <scope>NUCLEOTIDE SEQUENCE [LARGE SCALE GENOMIC DNA]</scope>
    <source>
        <tissue evidence="2">Roots</tissue>
    </source>
</reference>
<dbReference type="Proteomes" id="UP001345219">
    <property type="component" value="Chromosome 9"/>
</dbReference>
<name>A0AAN7GVJ6_9MYRT</name>
<proteinExistence type="predicted"/>
<feature type="compositionally biased region" description="Low complexity" evidence="1">
    <location>
        <begin position="10"/>
        <end position="28"/>
    </location>
</feature>
<evidence type="ECO:0000256" key="1">
    <source>
        <dbReference type="SAM" id="MobiDB-lite"/>
    </source>
</evidence>
<evidence type="ECO:0000313" key="3">
    <source>
        <dbReference type="Proteomes" id="UP001345219"/>
    </source>
</evidence>
<accession>A0AAN7GVJ6</accession>
<dbReference type="PANTHER" id="PTHR37371:SF1">
    <property type="entry name" value="KINESIN-LIKE PROTEIN"/>
    <property type="match status" value="1"/>
</dbReference>
<dbReference type="EMBL" id="JAXIOK010000022">
    <property type="protein sequence ID" value="KAK4744674.1"/>
    <property type="molecule type" value="Genomic_DNA"/>
</dbReference>
<protein>
    <submittedName>
        <fullName evidence="2">Uncharacterized protein</fullName>
    </submittedName>
</protein>
<dbReference type="AlphaFoldDB" id="A0AAN7GVJ6"/>
<sequence length="187" mass="20721">MGRYRKTKVSPLPMASLSPPLYESPSSLIFGSLGGRSSKSKARSLNKRPGTGGVSCFVASPPRKTLASVADLRNFASSSLEDLKRQLDSSHSEIIGDFEASHSRLQKRYKMQTQSCQQLMDKVDEEYGKIAEQISETQNAMKETYTEFMEDVQTSASRLCKAVIPQLLKSFEKTIDDLRNRSGIAST</sequence>
<gene>
    <name evidence="2" type="ORF">SAY87_010986</name>
</gene>
<comment type="caution">
    <text evidence="2">The sequence shown here is derived from an EMBL/GenBank/DDBJ whole genome shotgun (WGS) entry which is preliminary data.</text>
</comment>
<feature type="region of interest" description="Disordered" evidence="1">
    <location>
        <begin position="1"/>
        <end position="54"/>
    </location>
</feature>